<dbReference type="RefSeq" id="WP_123105291.1">
    <property type="nucleotide sequence ID" value="NZ_CP127527.1"/>
</dbReference>
<sequence length="73" mass="8158">MRQVTVSAFWDDEANVWVAESDDVPGLVTEAESIEKLTQKLQVLIPELIGLAGGRHELADVHLRIERHLELAV</sequence>
<protein>
    <submittedName>
        <fullName evidence="2">DUF1902 domain-containing protein</fullName>
    </submittedName>
</protein>
<evidence type="ECO:0000259" key="1">
    <source>
        <dbReference type="Pfam" id="PF08972"/>
    </source>
</evidence>
<feature type="domain" description="DUF1902" evidence="1">
    <location>
        <begin position="5"/>
        <end position="65"/>
    </location>
</feature>
<reference evidence="2" key="1">
    <citation type="submission" date="2018-10" db="EMBL/GenBank/DDBJ databases">
        <title>Acidithiobacillus sulfuriphilus sp. nov.: an extremely acidophilic sulfur-oxidizing chemolithotroph isolated from a neutral pH environment.</title>
        <authorList>
            <person name="Falagan C."/>
            <person name="Moya-Beltran A."/>
            <person name="Quatrini R."/>
            <person name="Johnson D.B."/>
        </authorList>
    </citation>
    <scope>NUCLEOTIDE SEQUENCE [LARGE SCALE GENOMIC DNA]</scope>
    <source>
        <strain evidence="2">CJ-2</strain>
    </source>
</reference>
<dbReference type="Pfam" id="PF08972">
    <property type="entry name" value="DUF1902"/>
    <property type="match status" value="1"/>
</dbReference>
<dbReference type="Gene3D" id="3.30.2390.10">
    <property type="entry name" value="TTHA1013-like"/>
    <property type="match status" value="1"/>
</dbReference>
<comment type="caution">
    <text evidence="2">The sequence shown here is derived from an EMBL/GenBank/DDBJ whole genome shotgun (WGS) entry which is preliminary data.</text>
</comment>
<dbReference type="InterPro" id="IPR015066">
    <property type="entry name" value="DUF1902"/>
</dbReference>
<dbReference type="InterPro" id="IPR035069">
    <property type="entry name" value="TTHA1013/TTHA0281-like"/>
</dbReference>
<proteinExistence type="predicted"/>
<name>A0A3M8QUJ6_9PROT</name>
<dbReference type="SUPFAM" id="SSF143100">
    <property type="entry name" value="TTHA1013/TTHA0281-like"/>
    <property type="match status" value="1"/>
</dbReference>
<organism evidence="2">
    <name type="scientific">Acidithiobacillus sulfuriphilus</name>
    <dbReference type="NCBI Taxonomy" id="1867749"/>
    <lineage>
        <taxon>Bacteria</taxon>
        <taxon>Pseudomonadati</taxon>
        <taxon>Pseudomonadota</taxon>
        <taxon>Acidithiobacillia</taxon>
        <taxon>Acidithiobacillales</taxon>
        <taxon>Acidithiobacillaceae</taxon>
        <taxon>Acidithiobacillus</taxon>
    </lineage>
</organism>
<evidence type="ECO:0000313" key="2">
    <source>
        <dbReference type="EMBL" id="RNF59351.1"/>
    </source>
</evidence>
<dbReference type="EMBL" id="RIZI01000187">
    <property type="protein sequence ID" value="RNF59351.1"/>
    <property type="molecule type" value="Genomic_DNA"/>
</dbReference>
<dbReference type="OrthoDB" id="361917at2"/>
<gene>
    <name evidence="2" type="ORF">EC580_11815</name>
</gene>
<dbReference type="AlphaFoldDB" id="A0A3M8QUJ6"/>
<accession>A0A3M8QUJ6</accession>